<keyword evidence="5" id="KW-1185">Reference proteome</keyword>
<keyword evidence="2" id="KW-0472">Membrane</keyword>
<dbReference type="EMBL" id="JACEFO010001717">
    <property type="protein sequence ID" value="KAF8717544.1"/>
    <property type="molecule type" value="Genomic_DNA"/>
</dbReference>
<feature type="region of interest" description="Disordered" evidence="1">
    <location>
        <begin position="151"/>
        <end position="194"/>
    </location>
</feature>
<dbReference type="Pfam" id="PF13968">
    <property type="entry name" value="DUF4220"/>
    <property type="match status" value="1"/>
</dbReference>
<dbReference type="AlphaFoldDB" id="A0A835C0D9"/>
<dbReference type="InterPro" id="IPR007658">
    <property type="entry name" value="DUF594"/>
</dbReference>
<organism evidence="4 5">
    <name type="scientific">Digitaria exilis</name>
    <dbReference type="NCBI Taxonomy" id="1010633"/>
    <lineage>
        <taxon>Eukaryota</taxon>
        <taxon>Viridiplantae</taxon>
        <taxon>Streptophyta</taxon>
        <taxon>Embryophyta</taxon>
        <taxon>Tracheophyta</taxon>
        <taxon>Spermatophyta</taxon>
        <taxon>Magnoliopsida</taxon>
        <taxon>Liliopsida</taxon>
        <taxon>Poales</taxon>
        <taxon>Poaceae</taxon>
        <taxon>PACMAD clade</taxon>
        <taxon>Panicoideae</taxon>
        <taxon>Panicodae</taxon>
        <taxon>Paniceae</taxon>
        <taxon>Anthephorinae</taxon>
        <taxon>Digitaria</taxon>
    </lineage>
</organism>
<gene>
    <name evidence="4" type="ORF">HU200_025801</name>
</gene>
<reference evidence="4" key="1">
    <citation type="submission" date="2020-07" db="EMBL/GenBank/DDBJ databases">
        <title>Genome sequence and genetic diversity analysis of an under-domesticated orphan crop, white fonio (Digitaria exilis).</title>
        <authorList>
            <person name="Bennetzen J.L."/>
            <person name="Chen S."/>
            <person name="Ma X."/>
            <person name="Wang X."/>
            <person name="Yssel A.E.J."/>
            <person name="Chaluvadi S.R."/>
            <person name="Johnson M."/>
            <person name="Gangashetty P."/>
            <person name="Hamidou F."/>
            <person name="Sanogo M.D."/>
            <person name="Zwaenepoel A."/>
            <person name="Wallace J."/>
            <person name="Van De Peer Y."/>
            <person name="Van Deynze A."/>
        </authorList>
    </citation>
    <scope>NUCLEOTIDE SEQUENCE</scope>
    <source>
        <tissue evidence="4">Leaves</tissue>
    </source>
</reference>
<evidence type="ECO:0000256" key="2">
    <source>
        <dbReference type="SAM" id="Phobius"/>
    </source>
</evidence>
<feature type="compositionally biased region" description="Low complexity" evidence="1">
    <location>
        <begin position="152"/>
        <end position="187"/>
    </location>
</feature>
<evidence type="ECO:0000313" key="4">
    <source>
        <dbReference type="EMBL" id="KAF8717544.1"/>
    </source>
</evidence>
<evidence type="ECO:0000256" key="1">
    <source>
        <dbReference type="SAM" id="MobiDB-lite"/>
    </source>
</evidence>
<dbReference type="InterPro" id="IPR025315">
    <property type="entry name" value="DUF4220"/>
</dbReference>
<keyword evidence="2" id="KW-0812">Transmembrane</keyword>
<comment type="caution">
    <text evidence="4">The sequence shown here is derived from an EMBL/GenBank/DDBJ whole genome shotgun (WGS) entry which is preliminary data.</text>
</comment>
<dbReference type="Proteomes" id="UP000636709">
    <property type="component" value="Unassembled WGS sequence"/>
</dbReference>
<name>A0A835C0D9_9POAL</name>
<feature type="region of interest" description="Disordered" evidence="1">
    <location>
        <begin position="114"/>
        <end position="137"/>
    </location>
</feature>
<feature type="transmembrane region" description="Helical" evidence="2">
    <location>
        <begin position="82"/>
        <end position="104"/>
    </location>
</feature>
<accession>A0A835C0D9</accession>
<sequence length="655" mass="72446">MSAMDNALFYADMVTTIDPYGGELTIGTGPVDPQQMSFMYLLKLIRTDKGMHIDILATVSAVLLGFLALLGSRRRRGGSKAFLIPLWVAYTVSYTIVSYTIGLVQSFDRPNPPDSQMLWGPPRAAPTPSRPSAAMTWSSARACRHSTPFRRCSSSGCSSPGGAATSPTGGGSSRSSSSSAGCTASSRWPRGSRRCAWSSDHGLVRSAKVVADYMQAAVVVRSDDGHGDDTSSSSRRERDMMTGCKYLVLGEDEDASPPSVPHYLTRVPVVDHGKVVTIDMIWKHDGDLLGSDDDKGARALKDTCLSFALFKLLKRRFCGLEIAEAGDPRTKDFVINGLLAGGYERAFRVVEVELSFLYDFFYTKYPALFPASRVLAVVRFFYLLGFLKMLRDFAQNAVWGAKRPADVSNYYMFTNFNDLLFVAMIMAIDIMQQLATGYSNWAILRSREPDVRLGDEVKEAVLRSLKDSHGRLTNGWSSVRRTAKERDGDLLWACRLLTHTHTVLVWHIATTFCDVVEDDDPTSSDDDRLIATSLSGYCAYLLAFIPEMLPDHSYAAKQILDAVVLEARHHLGRAKDMPERCKEMLGSLLVAVDKARRWKLLAEFWAELVLFLSPSDNADVHAENLARGGQFMTHLWALLTHAGILERDDIPAPVV</sequence>
<protein>
    <recommendedName>
        <fullName evidence="3">DUF4220 domain-containing protein</fullName>
    </recommendedName>
</protein>
<evidence type="ECO:0000313" key="5">
    <source>
        <dbReference type="Proteomes" id="UP000636709"/>
    </source>
</evidence>
<feature type="transmembrane region" description="Helical" evidence="2">
    <location>
        <begin position="51"/>
        <end position="70"/>
    </location>
</feature>
<dbReference type="Pfam" id="PF04578">
    <property type="entry name" value="DUF594"/>
    <property type="match status" value="1"/>
</dbReference>
<proteinExistence type="predicted"/>
<keyword evidence="2" id="KW-1133">Transmembrane helix</keyword>
<evidence type="ECO:0000259" key="3">
    <source>
        <dbReference type="Pfam" id="PF13968"/>
    </source>
</evidence>
<feature type="domain" description="DUF4220" evidence="3">
    <location>
        <begin position="257"/>
        <end position="449"/>
    </location>
</feature>
<dbReference type="OrthoDB" id="624036at2759"/>
<dbReference type="PANTHER" id="PTHR31325">
    <property type="entry name" value="OS01G0798800 PROTEIN-RELATED"/>
    <property type="match status" value="1"/>
</dbReference>